<keyword evidence="4" id="KW-0963">Cytoplasm</keyword>
<keyword evidence="7" id="KW-0548">Nucleotidyltransferase</keyword>
<dbReference type="AlphaFoldDB" id="A0AAN0K7Q1"/>
<dbReference type="EC" id="2.7.7.87" evidence="3"/>
<dbReference type="InterPro" id="IPR050156">
    <property type="entry name" value="TC-AMP_synthase_SUA5"/>
</dbReference>
<reference evidence="13" key="1">
    <citation type="journal article" date="2024" name="Int. J. Syst. Evol. Microbiol.">
        <title>Brooklawnia propionicigenes sp. nov., a facultatively anaerobic, propionate-producing bacterium isolated from a methanogenic reactor treating waste from cattle farms.</title>
        <authorList>
            <person name="Akita Y."/>
            <person name="Ueki A."/>
            <person name="Tonouchi A."/>
            <person name="Sugawara Y."/>
            <person name="Honma S."/>
            <person name="Kaku N."/>
            <person name="Ueki K."/>
        </authorList>
    </citation>
    <scope>NUCLEOTIDE SEQUENCE</scope>
    <source>
        <strain evidence="13">SH051</strain>
    </source>
</reference>
<dbReference type="InterPro" id="IPR006070">
    <property type="entry name" value="Sua5-like_dom"/>
</dbReference>
<dbReference type="PANTHER" id="PTHR17490">
    <property type="entry name" value="SUA5"/>
    <property type="match status" value="1"/>
</dbReference>
<protein>
    <recommendedName>
        <fullName evidence="10">L-threonylcarbamoyladenylate synthase</fullName>
        <ecNumber evidence="3">2.7.7.87</ecNumber>
    </recommendedName>
    <alternativeName>
        <fullName evidence="10">L-threonylcarbamoyladenylate synthase</fullName>
    </alternativeName>
</protein>
<dbReference type="PANTHER" id="PTHR17490:SF16">
    <property type="entry name" value="THREONYLCARBAMOYL-AMP SYNTHASE"/>
    <property type="match status" value="1"/>
</dbReference>
<accession>A0AAN0K7Q1</accession>
<dbReference type="Gene3D" id="3.90.870.10">
    <property type="entry name" value="DHBP synthase"/>
    <property type="match status" value="1"/>
</dbReference>
<keyword evidence="14" id="KW-1185">Reference proteome</keyword>
<keyword evidence="5" id="KW-0808">Transferase</keyword>
<dbReference type="SUPFAM" id="SSF55821">
    <property type="entry name" value="YrdC/RibB"/>
    <property type="match status" value="1"/>
</dbReference>
<evidence type="ECO:0000256" key="7">
    <source>
        <dbReference type="ARBA" id="ARBA00022695"/>
    </source>
</evidence>
<evidence type="ECO:0000256" key="5">
    <source>
        <dbReference type="ARBA" id="ARBA00022679"/>
    </source>
</evidence>
<dbReference type="Proteomes" id="UP001431656">
    <property type="component" value="Chromosome"/>
</dbReference>
<evidence type="ECO:0000313" key="13">
    <source>
        <dbReference type="EMBL" id="BEH03137.1"/>
    </source>
</evidence>
<dbReference type="GO" id="GO:0003725">
    <property type="term" value="F:double-stranded RNA binding"/>
    <property type="evidence" value="ECO:0007669"/>
    <property type="project" value="InterPro"/>
</dbReference>
<dbReference type="Pfam" id="PF01300">
    <property type="entry name" value="Sua5_yciO_yrdC"/>
    <property type="match status" value="1"/>
</dbReference>
<comment type="catalytic activity">
    <reaction evidence="11">
        <text>L-threonine + hydrogencarbonate + ATP = L-threonylcarbamoyladenylate + diphosphate + H2O</text>
        <dbReference type="Rhea" id="RHEA:36407"/>
        <dbReference type="ChEBI" id="CHEBI:15377"/>
        <dbReference type="ChEBI" id="CHEBI:17544"/>
        <dbReference type="ChEBI" id="CHEBI:30616"/>
        <dbReference type="ChEBI" id="CHEBI:33019"/>
        <dbReference type="ChEBI" id="CHEBI:57926"/>
        <dbReference type="ChEBI" id="CHEBI:73682"/>
        <dbReference type="EC" id="2.7.7.87"/>
    </reaction>
</comment>
<evidence type="ECO:0000256" key="6">
    <source>
        <dbReference type="ARBA" id="ARBA00022694"/>
    </source>
</evidence>
<keyword evidence="9" id="KW-0067">ATP-binding</keyword>
<dbReference type="GO" id="GO:0006450">
    <property type="term" value="P:regulation of translational fidelity"/>
    <property type="evidence" value="ECO:0007669"/>
    <property type="project" value="TreeGrafter"/>
</dbReference>
<proteinExistence type="inferred from homology"/>
<evidence type="ECO:0000256" key="2">
    <source>
        <dbReference type="ARBA" id="ARBA00007663"/>
    </source>
</evidence>
<evidence type="ECO:0000256" key="10">
    <source>
        <dbReference type="ARBA" id="ARBA00029774"/>
    </source>
</evidence>
<evidence type="ECO:0000256" key="3">
    <source>
        <dbReference type="ARBA" id="ARBA00012584"/>
    </source>
</evidence>
<dbReference type="EMBL" id="AP028056">
    <property type="protein sequence ID" value="BEH03137.1"/>
    <property type="molecule type" value="Genomic_DNA"/>
</dbReference>
<evidence type="ECO:0000256" key="11">
    <source>
        <dbReference type="ARBA" id="ARBA00048366"/>
    </source>
</evidence>
<dbReference type="GO" id="GO:0005524">
    <property type="term" value="F:ATP binding"/>
    <property type="evidence" value="ECO:0007669"/>
    <property type="project" value="UniProtKB-KW"/>
</dbReference>
<evidence type="ECO:0000256" key="9">
    <source>
        <dbReference type="ARBA" id="ARBA00022840"/>
    </source>
</evidence>
<sequence length="217" mass="23205">MDASAASVSAAVECLRQGTIVIVPTQRWYMVCCDARRPDLVEAIHTAKQRPMDRPLLLLMPDVATLRSLFRTSHETDRLIDRLLPGEMTLLLTWRDPEEQDRYISASAGETLVSCAPSLLGDICALFGAPIACTSANVSGPVAPQGAGPSISFEEVTSFVASSGLQVALALDGGVCPNFQPTTIVDAQDATSTPTITRAGFIHSRAIERALHDRNAT</sequence>
<evidence type="ECO:0000256" key="4">
    <source>
        <dbReference type="ARBA" id="ARBA00022490"/>
    </source>
</evidence>
<dbReference type="RefSeq" id="WP_286265369.1">
    <property type="nucleotide sequence ID" value="NZ_AP028056.1"/>
</dbReference>
<keyword evidence="8" id="KW-0547">Nucleotide-binding</keyword>
<evidence type="ECO:0000256" key="1">
    <source>
        <dbReference type="ARBA" id="ARBA00004496"/>
    </source>
</evidence>
<evidence type="ECO:0000259" key="12">
    <source>
        <dbReference type="PROSITE" id="PS51163"/>
    </source>
</evidence>
<feature type="domain" description="YrdC-like" evidence="12">
    <location>
        <begin position="5"/>
        <end position="202"/>
    </location>
</feature>
<name>A0AAN0K7Q1_9ACTN</name>
<dbReference type="GO" id="GO:0061710">
    <property type="term" value="F:L-threonylcarbamoyladenylate synthase"/>
    <property type="evidence" value="ECO:0007669"/>
    <property type="project" value="UniProtKB-EC"/>
</dbReference>
<keyword evidence="6" id="KW-0819">tRNA processing</keyword>
<dbReference type="InterPro" id="IPR017945">
    <property type="entry name" value="DHBP_synth_RibB-like_a/b_dom"/>
</dbReference>
<evidence type="ECO:0000256" key="8">
    <source>
        <dbReference type="ARBA" id="ARBA00022741"/>
    </source>
</evidence>
<comment type="similarity">
    <text evidence="2">Belongs to the SUA5 family.</text>
</comment>
<gene>
    <name evidence="13" type="ORF">brsh051_24180</name>
</gene>
<dbReference type="GO" id="GO:0000049">
    <property type="term" value="F:tRNA binding"/>
    <property type="evidence" value="ECO:0007669"/>
    <property type="project" value="TreeGrafter"/>
</dbReference>
<comment type="subcellular location">
    <subcellularLocation>
        <location evidence="1">Cytoplasm</location>
    </subcellularLocation>
</comment>
<dbReference type="GO" id="GO:0008033">
    <property type="term" value="P:tRNA processing"/>
    <property type="evidence" value="ECO:0007669"/>
    <property type="project" value="UniProtKB-KW"/>
</dbReference>
<evidence type="ECO:0000313" key="14">
    <source>
        <dbReference type="Proteomes" id="UP001431656"/>
    </source>
</evidence>
<organism evidence="13 14">
    <name type="scientific">Brooklawnia propionicigenes</name>
    <dbReference type="NCBI Taxonomy" id="3041175"/>
    <lineage>
        <taxon>Bacteria</taxon>
        <taxon>Bacillati</taxon>
        <taxon>Actinomycetota</taxon>
        <taxon>Actinomycetes</taxon>
        <taxon>Propionibacteriales</taxon>
        <taxon>Propionibacteriaceae</taxon>
        <taxon>Brooklawnia</taxon>
    </lineage>
</organism>
<dbReference type="PROSITE" id="PS51163">
    <property type="entry name" value="YRDC"/>
    <property type="match status" value="1"/>
</dbReference>
<dbReference type="GO" id="GO:0005737">
    <property type="term" value="C:cytoplasm"/>
    <property type="evidence" value="ECO:0007669"/>
    <property type="project" value="UniProtKB-SubCell"/>
</dbReference>
<dbReference type="KEGG" id="broo:brsh051_24180"/>